<dbReference type="InterPro" id="IPR050126">
    <property type="entry name" value="Ap4A_hydrolase"/>
</dbReference>
<dbReference type="AlphaFoldDB" id="A0A1M6PWN4"/>
<dbReference type="Proteomes" id="UP000183997">
    <property type="component" value="Unassembled WGS sequence"/>
</dbReference>
<dbReference type="SUPFAM" id="SSF56300">
    <property type="entry name" value="Metallo-dependent phosphatases"/>
    <property type="match status" value="1"/>
</dbReference>
<keyword evidence="3" id="KW-1185">Reference proteome</keyword>
<dbReference type="PRINTS" id="PR00114">
    <property type="entry name" value="STPHPHTASE"/>
</dbReference>
<sequence>MNFDLSKEKGPFDIIGDVHGCLAELKEMLTLLGYHQKQDSFYHPAGRKIIFLGDLGDRGPSSLKSIKMAMLMVQMGNALYVPGNHCKKLSRYLAGRSVQVKYGLEKTVEELKKLTSVEREIFTKAFTDFYQRSSPYLLLDNGNLVVAHAGIKEQMIGRVGKKIESFCLYGDTTGQVTPDGLPVRRDWAKHYRGKALVVYGHTPVKKPEFRNNTIDIDTGCAMGGYLTALRYPERELIQVPAQEVYYIRQ</sequence>
<dbReference type="GO" id="GO:0016791">
    <property type="term" value="F:phosphatase activity"/>
    <property type="evidence" value="ECO:0007669"/>
    <property type="project" value="TreeGrafter"/>
</dbReference>
<reference evidence="3" key="1">
    <citation type="submission" date="2016-11" db="EMBL/GenBank/DDBJ databases">
        <authorList>
            <person name="Varghese N."/>
            <person name="Submissions S."/>
        </authorList>
    </citation>
    <scope>NUCLEOTIDE SEQUENCE [LARGE SCALE GENOMIC DNA]</scope>
    <source>
        <strain evidence="3">DSM 10349</strain>
    </source>
</reference>
<dbReference type="InterPro" id="IPR041780">
    <property type="entry name" value="MPP_PrpE-like"/>
</dbReference>
<dbReference type="InterPro" id="IPR004843">
    <property type="entry name" value="Calcineurin-like_PHP"/>
</dbReference>
<dbReference type="PANTHER" id="PTHR42850">
    <property type="entry name" value="METALLOPHOSPHOESTERASE"/>
    <property type="match status" value="1"/>
</dbReference>
<dbReference type="CDD" id="cd07423">
    <property type="entry name" value="MPP_Prp_like"/>
    <property type="match status" value="1"/>
</dbReference>
<dbReference type="InterPro" id="IPR029052">
    <property type="entry name" value="Metallo-depent_PP-like"/>
</dbReference>
<dbReference type="STRING" id="1121421.SAMN02745123_00761"/>
<evidence type="ECO:0000259" key="1">
    <source>
        <dbReference type="Pfam" id="PF00149"/>
    </source>
</evidence>
<organism evidence="2 3">
    <name type="scientific">Desulforamulus aeronauticus DSM 10349</name>
    <dbReference type="NCBI Taxonomy" id="1121421"/>
    <lineage>
        <taxon>Bacteria</taxon>
        <taxon>Bacillati</taxon>
        <taxon>Bacillota</taxon>
        <taxon>Clostridia</taxon>
        <taxon>Eubacteriales</taxon>
        <taxon>Peptococcaceae</taxon>
        <taxon>Desulforamulus</taxon>
    </lineage>
</organism>
<dbReference type="Pfam" id="PF00149">
    <property type="entry name" value="Metallophos"/>
    <property type="match status" value="1"/>
</dbReference>
<name>A0A1M6PWN4_9FIRM</name>
<dbReference type="PANTHER" id="PTHR42850:SF7">
    <property type="entry name" value="BIS(5'-NUCLEOSYL)-TETRAPHOSPHATASE PRPE [ASYMMETRICAL]"/>
    <property type="match status" value="1"/>
</dbReference>
<dbReference type="RefSeq" id="WP_072911064.1">
    <property type="nucleotide sequence ID" value="NZ_FRAR01000007.1"/>
</dbReference>
<feature type="domain" description="Calcineurin-like phosphoesterase" evidence="1">
    <location>
        <begin position="11"/>
        <end position="204"/>
    </location>
</feature>
<dbReference type="Gene3D" id="3.60.21.10">
    <property type="match status" value="1"/>
</dbReference>
<evidence type="ECO:0000313" key="2">
    <source>
        <dbReference type="EMBL" id="SHK12385.1"/>
    </source>
</evidence>
<dbReference type="GO" id="GO:0005737">
    <property type="term" value="C:cytoplasm"/>
    <property type="evidence" value="ECO:0007669"/>
    <property type="project" value="TreeGrafter"/>
</dbReference>
<dbReference type="InterPro" id="IPR006186">
    <property type="entry name" value="Ser/Thr-sp_prot-phosphatase"/>
</dbReference>
<gene>
    <name evidence="2" type="ORF">SAMN02745123_00761</name>
</gene>
<dbReference type="EMBL" id="FRAR01000007">
    <property type="protein sequence ID" value="SHK12385.1"/>
    <property type="molecule type" value="Genomic_DNA"/>
</dbReference>
<proteinExistence type="predicted"/>
<accession>A0A1M6PWN4</accession>
<evidence type="ECO:0000313" key="3">
    <source>
        <dbReference type="Proteomes" id="UP000183997"/>
    </source>
</evidence>
<protein>
    <submittedName>
        <fullName evidence="2">Calcineurin-like phosphoesterase</fullName>
    </submittedName>
</protein>
<dbReference type="OrthoDB" id="9779903at2"/>